<dbReference type="Gramene" id="EFJ10767">
    <property type="protein sequence ID" value="EFJ10767"/>
    <property type="gene ID" value="SELMODRAFT_127793"/>
</dbReference>
<dbReference type="SUPFAM" id="SSF49899">
    <property type="entry name" value="Concanavalin A-like lectins/glucanases"/>
    <property type="match status" value="1"/>
</dbReference>
<keyword evidence="3 4" id="KW-0326">Glycosidase</keyword>
<dbReference type="OMA" id="DIHMING"/>
<dbReference type="HOGENOM" id="CLU_001528_6_0_1"/>
<protein>
    <submittedName>
        <fullName evidence="8">Uncharacterized protein</fullName>
    </submittedName>
</protein>
<dbReference type="InterPro" id="IPR013320">
    <property type="entry name" value="ConA-like_dom_sf"/>
</dbReference>
<evidence type="ECO:0000259" key="7">
    <source>
        <dbReference type="Pfam" id="PF08244"/>
    </source>
</evidence>
<dbReference type="SUPFAM" id="SSF75005">
    <property type="entry name" value="Arabinanase/levansucrase/invertase"/>
    <property type="match status" value="1"/>
</dbReference>
<sequence length="541" mass="60277">MLLIIIILSLAGSSVGDDLRPAFHFQPIKNWMNGPMLYKGLYHLFFQYNPTAPVFGNISWGHAVSKDLINWSFLDLALQRDKPYDQNGAFSGSITFVKGVPVILYTGSALNLDQSQNEAVPANISDPLVRTWKKLERNPIIFPPPSGVRTVDFRDPTTAWIGADGLWRILVGAKKNATGAAILYTSKDFVHWDLVDNPLHEVAGTGMWECPDFYPVSSFGTKGLEDSVRGSGVKHVLKVSLDNTRQDAYAVGTYDAAADKFIPNVPELDTGIGLVYDYGVFYASKTFYDPEKQRRVLWGWVTEKDSVEADIAKGWAGVQALPRQIWLDETHQNGVRQWPLAEVYKLRRRDYHSQAYRKLQGGALQEIHSGRKKFQLDIEVTFTVRNHKLVTLDSIMEDGQTSCLGRTTASREAIGPFGLMVLASDYLQEHTAIYFALLRSKSGWKPLACSDIRRSSLQPNVTKTAYGGFVNVTSTEQQLTMRVIVDHSIIETFFQGGRTCITSRVYPTSGSPRLFLFNNGSAPIGASIALWGMKNATFTLS</sequence>
<organism evidence="9">
    <name type="scientific">Selaginella moellendorffii</name>
    <name type="common">Spikemoss</name>
    <dbReference type="NCBI Taxonomy" id="88036"/>
    <lineage>
        <taxon>Eukaryota</taxon>
        <taxon>Viridiplantae</taxon>
        <taxon>Streptophyta</taxon>
        <taxon>Embryophyta</taxon>
        <taxon>Tracheophyta</taxon>
        <taxon>Lycopodiopsida</taxon>
        <taxon>Selaginellales</taxon>
        <taxon>Selaginellaceae</taxon>
        <taxon>Selaginella</taxon>
    </lineage>
</organism>
<dbReference type="InterPro" id="IPR023296">
    <property type="entry name" value="Glyco_hydro_beta-prop_sf"/>
</dbReference>
<evidence type="ECO:0000256" key="1">
    <source>
        <dbReference type="ARBA" id="ARBA00009902"/>
    </source>
</evidence>
<evidence type="ECO:0000256" key="4">
    <source>
        <dbReference type="RuleBase" id="RU362110"/>
    </source>
</evidence>
<dbReference type="InterPro" id="IPR001362">
    <property type="entry name" value="Glyco_hydro_32"/>
</dbReference>
<name>D8SYC2_SELML</name>
<dbReference type="AlphaFoldDB" id="D8SYC2"/>
<dbReference type="GO" id="GO:0004553">
    <property type="term" value="F:hydrolase activity, hydrolyzing O-glycosyl compounds"/>
    <property type="evidence" value="ECO:0007669"/>
    <property type="project" value="InterPro"/>
</dbReference>
<gene>
    <name evidence="8" type="ORF">SELMODRAFT_127793</name>
</gene>
<keyword evidence="5" id="KW-0732">Signal</keyword>
<feature type="domain" description="Glycosyl hydrolase family 32 N-terminal" evidence="6">
    <location>
        <begin position="24"/>
        <end position="339"/>
    </location>
</feature>
<dbReference type="CDD" id="cd18624">
    <property type="entry name" value="GH32_Fruct1-like"/>
    <property type="match status" value="1"/>
</dbReference>
<evidence type="ECO:0000256" key="2">
    <source>
        <dbReference type="ARBA" id="ARBA00022801"/>
    </source>
</evidence>
<proteinExistence type="inferred from homology"/>
<feature type="domain" description="Glycosyl hydrolase family 32 C-terminal" evidence="7">
    <location>
        <begin position="342"/>
        <end position="531"/>
    </location>
</feature>
<comment type="similarity">
    <text evidence="1 4">Belongs to the glycosyl hydrolase 32 family.</text>
</comment>
<dbReference type="SMART" id="SM00640">
    <property type="entry name" value="Glyco_32"/>
    <property type="match status" value="1"/>
</dbReference>
<dbReference type="Gene3D" id="2.60.120.560">
    <property type="entry name" value="Exo-inulinase, domain 1"/>
    <property type="match status" value="1"/>
</dbReference>
<evidence type="ECO:0000256" key="5">
    <source>
        <dbReference type="SAM" id="SignalP"/>
    </source>
</evidence>
<dbReference type="Pfam" id="PF00251">
    <property type="entry name" value="Glyco_hydro_32N"/>
    <property type="match status" value="1"/>
</dbReference>
<reference evidence="8 9" key="1">
    <citation type="journal article" date="2011" name="Science">
        <title>The Selaginella genome identifies genetic changes associated with the evolution of vascular plants.</title>
        <authorList>
            <person name="Banks J.A."/>
            <person name="Nishiyama T."/>
            <person name="Hasebe M."/>
            <person name="Bowman J.L."/>
            <person name="Gribskov M."/>
            <person name="dePamphilis C."/>
            <person name="Albert V.A."/>
            <person name="Aono N."/>
            <person name="Aoyama T."/>
            <person name="Ambrose B.A."/>
            <person name="Ashton N.W."/>
            <person name="Axtell M.J."/>
            <person name="Barker E."/>
            <person name="Barker M.S."/>
            <person name="Bennetzen J.L."/>
            <person name="Bonawitz N.D."/>
            <person name="Chapple C."/>
            <person name="Cheng C."/>
            <person name="Correa L.G."/>
            <person name="Dacre M."/>
            <person name="DeBarry J."/>
            <person name="Dreyer I."/>
            <person name="Elias M."/>
            <person name="Engstrom E.M."/>
            <person name="Estelle M."/>
            <person name="Feng L."/>
            <person name="Finet C."/>
            <person name="Floyd S.K."/>
            <person name="Frommer W.B."/>
            <person name="Fujita T."/>
            <person name="Gramzow L."/>
            <person name="Gutensohn M."/>
            <person name="Harholt J."/>
            <person name="Hattori M."/>
            <person name="Heyl A."/>
            <person name="Hirai T."/>
            <person name="Hiwatashi Y."/>
            <person name="Ishikawa M."/>
            <person name="Iwata M."/>
            <person name="Karol K.G."/>
            <person name="Koehler B."/>
            <person name="Kolukisaoglu U."/>
            <person name="Kubo M."/>
            <person name="Kurata T."/>
            <person name="Lalonde S."/>
            <person name="Li K."/>
            <person name="Li Y."/>
            <person name="Litt A."/>
            <person name="Lyons E."/>
            <person name="Manning G."/>
            <person name="Maruyama T."/>
            <person name="Michael T.P."/>
            <person name="Mikami K."/>
            <person name="Miyazaki S."/>
            <person name="Morinaga S."/>
            <person name="Murata T."/>
            <person name="Mueller-Roeber B."/>
            <person name="Nelson D.R."/>
            <person name="Obara M."/>
            <person name="Oguri Y."/>
            <person name="Olmstead R.G."/>
            <person name="Onodera N."/>
            <person name="Petersen B.L."/>
            <person name="Pils B."/>
            <person name="Prigge M."/>
            <person name="Rensing S.A."/>
            <person name="Riano-Pachon D.M."/>
            <person name="Roberts A.W."/>
            <person name="Sato Y."/>
            <person name="Scheller H.V."/>
            <person name="Schulz B."/>
            <person name="Schulz C."/>
            <person name="Shakirov E.V."/>
            <person name="Shibagaki N."/>
            <person name="Shinohara N."/>
            <person name="Shippen D.E."/>
            <person name="Soerensen I."/>
            <person name="Sotooka R."/>
            <person name="Sugimoto N."/>
            <person name="Sugita M."/>
            <person name="Sumikawa N."/>
            <person name="Tanurdzic M."/>
            <person name="Theissen G."/>
            <person name="Ulvskov P."/>
            <person name="Wakazuki S."/>
            <person name="Weng J.K."/>
            <person name="Willats W.W."/>
            <person name="Wipf D."/>
            <person name="Wolf P.G."/>
            <person name="Yang L."/>
            <person name="Zimmer A.D."/>
            <person name="Zhu Q."/>
            <person name="Mitros T."/>
            <person name="Hellsten U."/>
            <person name="Loque D."/>
            <person name="Otillar R."/>
            <person name="Salamov A."/>
            <person name="Schmutz J."/>
            <person name="Shapiro H."/>
            <person name="Lindquist E."/>
            <person name="Lucas S."/>
            <person name="Rokhsar D."/>
            <person name="Grigoriev I.V."/>
        </authorList>
    </citation>
    <scope>NUCLEOTIDE SEQUENCE [LARGE SCALE GENOMIC DNA]</scope>
</reference>
<dbReference type="InterPro" id="IPR050551">
    <property type="entry name" value="Fructan_Metab_Enzymes"/>
</dbReference>
<evidence type="ECO:0000313" key="8">
    <source>
        <dbReference type="EMBL" id="EFJ10767.1"/>
    </source>
</evidence>
<dbReference type="EMBL" id="GL377652">
    <property type="protein sequence ID" value="EFJ10767.1"/>
    <property type="molecule type" value="Genomic_DNA"/>
</dbReference>
<dbReference type="Proteomes" id="UP000001514">
    <property type="component" value="Unassembled WGS sequence"/>
</dbReference>
<dbReference type="Pfam" id="PF08244">
    <property type="entry name" value="Glyco_hydro_32C"/>
    <property type="match status" value="1"/>
</dbReference>
<dbReference type="STRING" id="88036.D8SYC2"/>
<dbReference type="PANTHER" id="PTHR31953">
    <property type="entry name" value="BETA-FRUCTOFURANOSIDASE, INSOLUBLE ISOENZYME CWINV1-RELATED"/>
    <property type="match status" value="1"/>
</dbReference>
<dbReference type="InParanoid" id="D8SYC2"/>
<feature type="signal peptide" evidence="5">
    <location>
        <begin position="1"/>
        <end position="16"/>
    </location>
</feature>
<feature type="chain" id="PRO_5003123143" evidence="5">
    <location>
        <begin position="17"/>
        <end position="541"/>
    </location>
</feature>
<dbReference type="eggNOG" id="KOG0228">
    <property type="taxonomic scope" value="Eukaryota"/>
</dbReference>
<evidence type="ECO:0000313" key="9">
    <source>
        <dbReference type="Proteomes" id="UP000001514"/>
    </source>
</evidence>
<dbReference type="KEGG" id="smo:SELMODRAFT_127793"/>
<dbReference type="InterPro" id="IPR013148">
    <property type="entry name" value="Glyco_hydro_32_N"/>
</dbReference>
<accession>D8SYC2</accession>
<evidence type="ECO:0000259" key="6">
    <source>
        <dbReference type="Pfam" id="PF00251"/>
    </source>
</evidence>
<dbReference type="GO" id="GO:0005975">
    <property type="term" value="P:carbohydrate metabolic process"/>
    <property type="evidence" value="ECO:0007669"/>
    <property type="project" value="InterPro"/>
</dbReference>
<evidence type="ECO:0000256" key="3">
    <source>
        <dbReference type="ARBA" id="ARBA00023295"/>
    </source>
</evidence>
<dbReference type="Gene3D" id="2.115.10.20">
    <property type="entry name" value="Glycosyl hydrolase domain, family 43"/>
    <property type="match status" value="1"/>
</dbReference>
<keyword evidence="9" id="KW-1185">Reference proteome</keyword>
<keyword evidence="2 4" id="KW-0378">Hydrolase</keyword>
<dbReference type="InterPro" id="IPR013189">
    <property type="entry name" value="Glyco_hydro_32_C"/>
</dbReference>